<accession>A0A7X0EEJ9</accession>
<dbReference type="PANTHER" id="PTHR30404:SF0">
    <property type="entry name" value="N-ACETYLMURAMOYL-L-ALANINE AMIDASE AMIC"/>
    <property type="match status" value="1"/>
</dbReference>
<dbReference type="GO" id="GO:0009253">
    <property type="term" value="P:peptidoglycan catabolic process"/>
    <property type="evidence" value="ECO:0007669"/>
    <property type="project" value="InterPro"/>
</dbReference>
<dbReference type="GO" id="GO:0008745">
    <property type="term" value="F:N-acetylmuramoyl-L-alanine amidase activity"/>
    <property type="evidence" value="ECO:0007669"/>
    <property type="project" value="UniProtKB-EC"/>
</dbReference>
<dbReference type="Gene3D" id="3.40.630.40">
    <property type="entry name" value="Zn-dependent exopeptidases"/>
    <property type="match status" value="1"/>
</dbReference>
<evidence type="ECO:0000313" key="5">
    <source>
        <dbReference type="EMBL" id="MBB6253948.1"/>
    </source>
</evidence>
<evidence type="ECO:0000313" key="6">
    <source>
        <dbReference type="Proteomes" id="UP000539175"/>
    </source>
</evidence>
<name>A0A7X0EEJ9_9PROT</name>
<evidence type="ECO:0000256" key="3">
    <source>
        <dbReference type="ARBA" id="ARBA00022801"/>
    </source>
</evidence>
<sequence length="273" mass="29090">MDRRAILRLAVGIPFLGVGGLVRPGQAEHLVKPVAAGGAVRPPALRSPRLVMIDPGHGGKDPGAIGAGGTYEKDVTLDLAKELALQLRKTQGLSAGLTREDDHFLELGERVDVAREAKADLFLSLHADSAPNANARGLSAYTLSEKASDAFSQALADKENYADRLGLDLKHTKPVVADILMDLATRHTQAASLAARQGIVRGAGRDLRLLENPMRSANFVVLKAPDIPSVLVETGFLSNRQDEAVLRDPAQRRRIAGILARELATLLASPTFA</sequence>
<proteinExistence type="predicted"/>
<evidence type="ECO:0000256" key="1">
    <source>
        <dbReference type="ARBA" id="ARBA00001561"/>
    </source>
</evidence>
<dbReference type="SMART" id="SM00646">
    <property type="entry name" value="Ami_3"/>
    <property type="match status" value="1"/>
</dbReference>
<evidence type="ECO:0000259" key="4">
    <source>
        <dbReference type="SMART" id="SM00646"/>
    </source>
</evidence>
<gene>
    <name evidence="5" type="ORF">FHS74_004524</name>
</gene>
<protein>
    <recommendedName>
        <fullName evidence="2">N-acetylmuramoyl-L-alanine amidase</fullName>
        <ecNumber evidence="2">3.5.1.28</ecNumber>
    </recommendedName>
</protein>
<dbReference type="Pfam" id="PF01520">
    <property type="entry name" value="Amidase_3"/>
    <property type="match status" value="1"/>
</dbReference>
<dbReference type="InterPro" id="IPR002508">
    <property type="entry name" value="MurNAc-LAA_cat"/>
</dbReference>
<dbReference type="SUPFAM" id="SSF53187">
    <property type="entry name" value="Zn-dependent exopeptidases"/>
    <property type="match status" value="1"/>
</dbReference>
<dbReference type="GO" id="GO:0030288">
    <property type="term" value="C:outer membrane-bounded periplasmic space"/>
    <property type="evidence" value="ECO:0007669"/>
    <property type="project" value="TreeGrafter"/>
</dbReference>
<keyword evidence="3 5" id="KW-0378">Hydrolase</keyword>
<dbReference type="CDD" id="cd02696">
    <property type="entry name" value="MurNAc-LAA"/>
    <property type="match status" value="1"/>
</dbReference>
<feature type="domain" description="MurNAc-LAA" evidence="4">
    <location>
        <begin position="111"/>
        <end position="259"/>
    </location>
</feature>
<keyword evidence="6" id="KW-1185">Reference proteome</keyword>
<dbReference type="InterPro" id="IPR050695">
    <property type="entry name" value="N-acetylmuramoyl_amidase_3"/>
</dbReference>
<dbReference type="PANTHER" id="PTHR30404">
    <property type="entry name" value="N-ACETYLMURAMOYL-L-ALANINE AMIDASE"/>
    <property type="match status" value="1"/>
</dbReference>
<comment type="catalytic activity">
    <reaction evidence="1">
        <text>Hydrolyzes the link between N-acetylmuramoyl residues and L-amino acid residues in certain cell-wall glycopeptides.</text>
        <dbReference type="EC" id="3.5.1.28"/>
    </reaction>
</comment>
<dbReference type="AlphaFoldDB" id="A0A7X0EEJ9"/>
<dbReference type="EC" id="3.5.1.28" evidence="2"/>
<dbReference type="Proteomes" id="UP000539175">
    <property type="component" value="Unassembled WGS sequence"/>
</dbReference>
<organism evidence="5 6">
    <name type="scientific">Nitrospirillum iridis</name>
    <dbReference type="NCBI Taxonomy" id="765888"/>
    <lineage>
        <taxon>Bacteria</taxon>
        <taxon>Pseudomonadati</taxon>
        <taxon>Pseudomonadota</taxon>
        <taxon>Alphaproteobacteria</taxon>
        <taxon>Rhodospirillales</taxon>
        <taxon>Azospirillaceae</taxon>
        <taxon>Nitrospirillum</taxon>
    </lineage>
</organism>
<evidence type="ECO:0000256" key="2">
    <source>
        <dbReference type="ARBA" id="ARBA00011901"/>
    </source>
</evidence>
<dbReference type="EMBL" id="JACIIZ010000014">
    <property type="protein sequence ID" value="MBB6253948.1"/>
    <property type="molecule type" value="Genomic_DNA"/>
</dbReference>
<dbReference type="RefSeq" id="WP_184805526.1">
    <property type="nucleotide sequence ID" value="NZ_JACIIZ010000014.1"/>
</dbReference>
<comment type="caution">
    <text evidence="5">The sequence shown here is derived from an EMBL/GenBank/DDBJ whole genome shotgun (WGS) entry which is preliminary data.</text>
</comment>
<reference evidence="5 6" key="1">
    <citation type="submission" date="2020-08" db="EMBL/GenBank/DDBJ databases">
        <title>Genomic Encyclopedia of Type Strains, Phase IV (KMG-IV): sequencing the most valuable type-strain genomes for metagenomic binning, comparative biology and taxonomic classification.</title>
        <authorList>
            <person name="Goeker M."/>
        </authorList>
    </citation>
    <scope>NUCLEOTIDE SEQUENCE [LARGE SCALE GENOMIC DNA]</scope>
    <source>
        <strain evidence="5 6">DSM 22198</strain>
    </source>
</reference>